<keyword evidence="3" id="KW-1185">Reference proteome</keyword>
<feature type="compositionally biased region" description="Polar residues" evidence="1">
    <location>
        <begin position="163"/>
        <end position="186"/>
    </location>
</feature>
<organism evidence="2 3">
    <name type="scientific">Bifidobacterium tibiigranuli</name>
    <dbReference type="NCBI Taxonomy" id="2172043"/>
    <lineage>
        <taxon>Bacteria</taxon>
        <taxon>Bacillati</taxon>
        <taxon>Actinomycetota</taxon>
        <taxon>Actinomycetes</taxon>
        <taxon>Bifidobacteriales</taxon>
        <taxon>Bifidobacteriaceae</taxon>
        <taxon>Bifidobacterium</taxon>
    </lineage>
</organism>
<feature type="region of interest" description="Disordered" evidence="1">
    <location>
        <begin position="125"/>
        <end position="192"/>
    </location>
</feature>
<dbReference type="AlphaFoldDB" id="A0A5N6S1P3"/>
<dbReference type="InterPro" id="IPR046314">
    <property type="entry name" value="DUF6466"/>
</dbReference>
<comment type="caution">
    <text evidence="2">The sequence shown here is derived from an EMBL/GenBank/DDBJ whole genome shotgun (WGS) entry which is preliminary data.</text>
</comment>
<dbReference type="Proteomes" id="UP000325415">
    <property type="component" value="Unassembled WGS sequence"/>
</dbReference>
<evidence type="ECO:0000256" key="1">
    <source>
        <dbReference type="SAM" id="MobiDB-lite"/>
    </source>
</evidence>
<name>A0A5N6S1P3_9BIFI</name>
<proteinExistence type="predicted"/>
<dbReference type="GeneID" id="78127854"/>
<protein>
    <submittedName>
        <fullName evidence="2">Cell surface protein</fullName>
    </submittedName>
</protein>
<dbReference type="RefSeq" id="WP_237564612.1">
    <property type="nucleotide sequence ID" value="NZ_JAKVIV010000001.1"/>
</dbReference>
<dbReference type="EMBL" id="QDAG01000009">
    <property type="protein sequence ID" value="KAE8127186.1"/>
    <property type="molecule type" value="Genomic_DNA"/>
</dbReference>
<evidence type="ECO:0000313" key="2">
    <source>
        <dbReference type="EMBL" id="KAE8127186.1"/>
    </source>
</evidence>
<gene>
    <name evidence="2" type="ORF">DDE84_09185</name>
</gene>
<sequence length="192" mass="20114">MKKDVTGSNATRHRARAPLAVRVALAVLAVLLAAVAAACILNITAVRSYNQATQSLDANLKSAAAPNTDLDALKTRQQQTDAQFNDAGAFGFLLLPQVKSAIHANSQISKTLTTRTSQEIVRQQAEGQANVNGTTGKGTLGNGKQSDGLSQEQRDKVEAMLKANQQSASPDDTQPSGNPATPNPGSSAVRPW</sequence>
<reference evidence="2 3" key="1">
    <citation type="submission" date="2018-04" db="EMBL/GenBank/DDBJ databases">
        <authorList>
            <person name="Eckel V.P."/>
            <person name="Vogel R.F."/>
        </authorList>
    </citation>
    <scope>NUCLEOTIDE SEQUENCE [LARGE SCALE GENOMIC DNA]</scope>
    <source>
        <strain evidence="3">TMW 2.1764</strain>
    </source>
</reference>
<accession>A0A5N6S1P3</accession>
<dbReference type="Pfam" id="PF20070">
    <property type="entry name" value="DUF6466"/>
    <property type="match status" value="1"/>
</dbReference>
<evidence type="ECO:0000313" key="3">
    <source>
        <dbReference type="Proteomes" id="UP000325415"/>
    </source>
</evidence>